<evidence type="ECO:0000313" key="1">
    <source>
        <dbReference type="EMBL" id="CAG9325859.1"/>
    </source>
</evidence>
<keyword evidence="2" id="KW-1185">Reference proteome</keyword>
<evidence type="ECO:0000313" key="2">
    <source>
        <dbReference type="Proteomes" id="UP001162131"/>
    </source>
</evidence>
<dbReference type="AlphaFoldDB" id="A0AAU9JLG6"/>
<gene>
    <name evidence="1" type="ORF">BSTOLATCC_MIC39642</name>
</gene>
<accession>A0AAU9JLG6</accession>
<name>A0AAU9JLG6_9CILI</name>
<proteinExistence type="predicted"/>
<protein>
    <submittedName>
        <fullName evidence="1">Uncharacterized protein</fullName>
    </submittedName>
</protein>
<sequence length="118" mass="14036">MNFCENKRCNCIGNAFCLCKSKFYCEKHLKEHLQAESKNHKFGFSYNNPDLTTKDDILSFLDSLIVFKKRHKYSQIISSIEEGSCLMKEWYQKLKKIVEDIDYYQFLIIEIGNVKNFL</sequence>
<dbReference type="Proteomes" id="UP001162131">
    <property type="component" value="Unassembled WGS sequence"/>
</dbReference>
<dbReference type="EMBL" id="CAJZBQ010000039">
    <property type="protein sequence ID" value="CAG9325859.1"/>
    <property type="molecule type" value="Genomic_DNA"/>
</dbReference>
<comment type="caution">
    <text evidence="1">The sequence shown here is derived from an EMBL/GenBank/DDBJ whole genome shotgun (WGS) entry which is preliminary data.</text>
</comment>
<reference evidence="1" key="1">
    <citation type="submission" date="2021-09" db="EMBL/GenBank/DDBJ databases">
        <authorList>
            <consortium name="AG Swart"/>
            <person name="Singh M."/>
            <person name="Singh A."/>
            <person name="Seah K."/>
            <person name="Emmerich C."/>
        </authorList>
    </citation>
    <scope>NUCLEOTIDE SEQUENCE</scope>
    <source>
        <strain evidence="1">ATCC30299</strain>
    </source>
</reference>
<organism evidence="1 2">
    <name type="scientific">Blepharisma stoltei</name>
    <dbReference type="NCBI Taxonomy" id="1481888"/>
    <lineage>
        <taxon>Eukaryota</taxon>
        <taxon>Sar</taxon>
        <taxon>Alveolata</taxon>
        <taxon>Ciliophora</taxon>
        <taxon>Postciliodesmatophora</taxon>
        <taxon>Heterotrichea</taxon>
        <taxon>Heterotrichida</taxon>
        <taxon>Blepharismidae</taxon>
        <taxon>Blepharisma</taxon>
    </lineage>
</organism>